<dbReference type="CDD" id="cd05017">
    <property type="entry name" value="SIS_PGI_PMI_1"/>
    <property type="match status" value="1"/>
</dbReference>
<keyword evidence="2 4" id="KW-0413">Isomerase</keyword>
<dbReference type="GO" id="GO:0005975">
    <property type="term" value="P:carbohydrate metabolic process"/>
    <property type="evidence" value="ECO:0007669"/>
    <property type="project" value="InterPro"/>
</dbReference>
<dbReference type="EMBL" id="CP000575">
    <property type="protein sequence ID" value="ABN70251.1"/>
    <property type="molecule type" value="Genomic_DNA"/>
</dbReference>
<sequence length="329" mass="36596">MEDLYLGWIEQLRKGLEQWGSVKVPGKYRLVFIAGMGGSGIVGDYVAALSNVKGSIPVLVSKSHLVPNFLSRDDLVFIVSYSGNTLETRIAYEKIAEKKSRIVIVSSNGLLESIATENNLPFIPIVKGIAPRTALPHMLYAILGVLDSSGYSIVSRDEAVDAYENLKNNMKEAVDKAYELSSFIDEHKGLPILATHTPFEALVVRGKNEFNENSKIPVKVEVAPEWMHNDIVGWEKPFENKYSAIIIRDPSDDVGSKLVDFMKKIYINNNIPIYELELHGKTFLEKLLYGSLVLGLASVKLARIRGVDPLVTENITLYKKDAPKIFGRS</sequence>
<name>A3DNP1_STAMF</name>
<dbReference type="InterPro" id="IPR019490">
    <property type="entry name" value="Glu6P/Mann6P_isomerase_C"/>
</dbReference>
<dbReference type="SUPFAM" id="SSF53697">
    <property type="entry name" value="SIS domain"/>
    <property type="match status" value="1"/>
</dbReference>
<reference evidence="4 5" key="2">
    <citation type="journal article" date="2009" name="Stand. Genomic Sci.">
        <title>Complete genome sequence of Staphylothermus marinus Stetter and Fiala 1986 type strain F1.</title>
        <authorList>
            <person name="Anderson I.J."/>
            <person name="Sun H."/>
            <person name="Lapidus A."/>
            <person name="Copeland A."/>
            <person name="Glavina Del Rio T."/>
            <person name="Tice H."/>
            <person name="Dalin E."/>
            <person name="Lucas S."/>
            <person name="Barry K."/>
            <person name="Land M."/>
            <person name="Richardson P."/>
            <person name="Huber H."/>
            <person name="Kyrpides N.C."/>
        </authorList>
    </citation>
    <scope>NUCLEOTIDE SEQUENCE [LARGE SCALE GENOMIC DNA]</scope>
    <source>
        <strain evidence="5">ATCC 43588 / DSM 3639 / JCM 9404 / F1</strain>
    </source>
</reference>
<dbReference type="OrthoDB" id="10151at2157"/>
<dbReference type="AlphaFoldDB" id="A3DNP1"/>
<dbReference type="GO" id="GO:0004347">
    <property type="term" value="F:glucose-6-phosphate isomerase activity"/>
    <property type="evidence" value="ECO:0007669"/>
    <property type="project" value="UniProtKB-EC"/>
</dbReference>
<dbReference type="InterPro" id="IPR035484">
    <property type="entry name" value="SIS_PGI/PMI_1"/>
</dbReference>
<dbReference type="Pfam" id="PF10432">
    <property type="entry name" value="bact-PGI_C"/>
    <property type="match status" value="1"/>
</dbReference>
<gene>
    <name evidence="4" type="ordered locus">Smar_1156</name>
</gene>
<accession>A3DNP1</accession>
<evidence type="ECO:0000259" key="3">
    <source>
        <dbReference type="PROSITE" id="PS51464"/>
    </source>
</evidence>
<keyword evidence="5" id="KW-1185">Reference proteome</keyword>
<dbReference type="Proteomes" id="UP000000254">
    <property type="component" value="Chromosome"/>
</dbReference>
<dbReference type="HOGENOM" id="CLU_059687_0_1_2"/>
<dbReference type="Pfam" id="PF01380">
    <property type="entry name" value="SIS"/>
    <property type="match status" value="1"/>
</dbReference>
<evidence type="ECO:0000256" key="1">
    <source>
        <dbReference type="ARBA" id="ARBA00010523"/>
    </source>
</evidence>
<dbReference type="GO" id="GO:1901135">
    <property type="term" value="P:carbohydrate derivative metabolic process"/>
    <property type="evidence" value="ECO:0007669"/>
    <property type="project" value="InterPro"/>
</dbReference>
<proteinExistence type="inferred from homology"/>
<protein>
    <submittedName>
        <fullName evidence="4">Mannose-6-phosphate isomerase / glucose-6-phosphate isomerase</fullName>
        <ecNumber evidence="4">5.3.1.8</ecNumber>
        <ecNumber evidence="4">5.3.1.9</ecNumber>
    </submittedName>
</protein>
<dbReference type="STRING" id="399550.Smar_1156"/>
<dbReference type="Gene3D" id="3.40.50.10490">
    <property type="entry name" value="Glucose-6-phosphate isomerase like protein, domain 1"/>
    <property type="match status" value="2"/>
</dbReference>
<dbReference type="EC" id="5.3.1.8" evidence="4"/>
<evidence type="ECO:0000313" key="5">
    <source>
        <dbReference type="Proteomes" id="UP000000254"/>
    </source>
</evidence>
<organism evidence="4 5">
    <name type="scientific">Staphylothermus marinus (strain ATCC 43588 / DSM 3639 / JCM 9404 / F1)</name>
    <dbReference type="NCBI Taxonomy" id="399550"/>
    <lineage>
        <taxon>Archaea</taxon>
        <taxon>Thermoproteota</taxon>
        <taxon>Thermoprotei</taxon>
        <taxon>Desulfurococcales</taxon>
        <taxon>Desulfurococcaceae</taxon>
        <taxon>Staphylothermus</taxon>
    </lineage>
</organism>
<evidence type="ECO:0000256" key="2">
    <source>
        <dbReference type="ARBA" id="ARBA00023235"/>
    </source>
</evidence>
<dbReference type="CDD" id="cd05637">
    <property type="entry name" value="SIS_PGI_PMI_2"/>
    <property type="match status" value="1"/>
</dbReference>
<dbReference type="GO" id="GO:0004476">
    <property type="term" value="F:mannose-6-phosphate isomerase activity"/>
    <property type="evidence" value="ECO:0007669"/>
    <property type="project" value="UniProtKB-EC"/>
</dbReference>
<dbReference type="RefSeq" id="WP_011839442.1">
    <property type="nucleotide sequence ID" value="NC_009033.1"/>
</dbReference>
<dbReference type="eggNOG" id="arCOG00052">
    <property type="taxonomic scope" value="Archaea"/>
</dbReference>
<comment type="similarity">
    <text evidence="1">Belongs to the PGI/PMI family.</text>
</comment>
<dbReference type="PROSITE" id="PS51464">
    <property type="entry name" value="SIS"/>
    <property type="match status" value="1"/>
</dbReference>
<reference evidence="5" key="1">
    <citation type="journal article" date="2009" name="BMC Genomics">
        <title>The complete genome sequence of Staphylothermus marinus reveals differences in sulfur metabolism among heterotrophic Crenarchaeota.</title>
        <authorList>
            <person name="Anderson I.J."/>
            <person name="Dharmarajan L."/>
            <person name="Rodriguez J."/>
            <person name="Hooper S."/>
            <person name="Porat I."/>
            <person name="Ulrich L.E."/>
            <person name="Elkins J.G."/>
            <person name="Mavromatis K."/>
            <person name="Sun H."/>
            <person name="Land M."/>
            <person name="Lapidus A."/>
            <person name="Lucas S."/>
            <person name="Barry K."/>
            <person name="Huber H."/>
            <person name="Zhulin I.B."/>
            <person name="Whitman W.B."/>
            <person name="Mukhopadhyay B."/>
            <person name="Woese C."/>
            <person name="Bristow J."/>
            <person name="Kyrpides N."/>
        </authorList>
    </citation>
    <scope>NUCLEOTIDE SEQUENCE [LARGE SCALE GENOMIC DNA]</scope>
    <source>
        <strain evidence="5">ATCC 43588 / DSM 3639 / JCM 9404 / F1</strain>
    </source>
</reference>
<dbReference type="NCBIfam" id="TIGR02128">
    <property type="entry name" value="G6PI_arch"/>
    <property type="match status" value="1"/>
</dbReference>
<dbReference type="KEGG" id="smr:Smar_1156"/>
<dbReference type="InterPro" id="IPR046348">
    <property type="entry name" value="SIS_dom_sf"/>
</dbReference>
<feature type="domain" description="SIS" evidence="3">
    <location>
        <begin position="21"/>
        <end position="159"/>
    </location>
</feature>
<evidence type="ECO:0000313" key="4">
    <source>
        <dbReference type="EMBL" id="ABN70251.1"/>
    </source>
</evidence>
<dbReference type="EC" id="5.3.1.9" evidence="4"/>
<dbReference type="GO" id="GO:0097367">
    <property type="term" value="F:carbohydrate derivative binding"/>
    <property type="evidence" value="ECO:0007669"/>
    <property type="project" value="InterPro"/>
</dbReference>
<dbReference type="InterPro" id="IPR001347">
    <property type="entry name" value="SIS_dom"/>
</dbReference>
<dbReference type="GeneID" id="4907861"/>